<dbReference type="AlphaFoldDB" id="A0ABD6ERV2"/>
<feature type="region of interest" description="Disordered" evidence="1">
    <location>
        <begin position="29"/>
        <end position="67"/>
    </location>
</feature>
<accession>A0ABD6ERV2</accession>
<dbReference type="EMBL" id="JBGFUD010003734">
    <property type="protein sequence ID" value="MFH4978990.1"/>
    <property type="molecule type" value="Genomic_DNA"/>
</dbReference>
<evidence type="ECO:0000313" key="3">
    <source>
        <dbReference type="Proteomes" id="UP001608902"/>
    </source>
</evidence>
<dbReference type="Proteomes" id="UP001608902">
    <property type="component" value="Unassembled WGS sequence"/>
</dbReference>
<protein>
    <submittedName>
        <fullName evidence="2">Uncharacterized protein</fullName>
    </submittedName>
</protein>
<organism evidence="2 3">
    <name type="scientific">Gnathostoma spinigerum</name>
    <dbReference type="NCBI Taxonomy" id="75299"/>
    <lineage>
        <taxon>Eukaryota</taxon>
        <taxon>Metazoa</taxon>
        <taxon>Ecdysozoa</taxon>
        <taxon>Nematoda</taxon>
        <taxon>Chromadorea</taxon>
        <taxon>Rhabditida</taxon>
        <taxon>Spirurina</taxon>
        <taxon>Gnathostomatomorpha</taxon>
        <taxon>Gnathostomatoidea</taxon>
        <taxon>Gnathostomatidae</taxon>
        <taxon>Gnathostoma</taxon>
    </lineage>
</organism>
<keyword evidence="3" id="KW-1185">Reference proteome</keyword>
<proteinExistence type="predicted"/>
<gene>
    <name evidence="2" type="ORF">AB6A40_005699</name>
</gene>
<reference evidence="2 3" key="1">
    <citation type="submission" date="2024-08" db="EMBL/GenBank/DDBJ databases">
        <title>Gnathostoma spinigerum genome.</title>
        <authorList>
            <person name="Gonzalez-Bertolin B."/>
            <person name="Monzon S."/>
            <person name="Zaballos A."/>
            <person name="Jimenez P."/>
            <person name="Dekumyoy P."/>
            <person name="Varona S."/>
            <person name="Cuesta I."/>
            <person name="Sumanam S."/>
            <person name="Adisakwattana P."/>
            <person name="Gasser R.B."/>
            <person name="Hernandez-Gonzalez A."/>
            <person name="Young N.D."/>
            <person name="Perteguer M.J."/>
        </authorList>
    </citation>
    <scope>NUCLEOTIDE SEQUENCE [LARGE SCALE GENOMIC DNA]</scope>
    <source>
        <strain evidence="2">AL3</strain>
        <tissue evidence="2">Liver</tissue>
    </source>
</reference>
<evidence type="ECO:0000256" key="1">
    <source>
        <dbReference type="SAM" id="MobiDB-lite"/>
    </source>
</evidence>
<sequence length="123" mass="14093">MFKRRKSNTAFFPEDYESDSDFVLDNAERRSEEDDAECTSGGDYPTSSTEAEKCSSRPGQHFVGSSHSYTSEELRSLLRDYISFHFLMATDSTVEKRLRLVKGKLFVSSCKAGHFPEKERRLC</sequence>
<name>A0ABD6ERV2_9BILA</name>
<evidence type="ECO:0000313" key="2">
    <source>
        <dbReference type="EMBL" id="MFH4978990.1"/>
    </source>
</evidence>
<comment type="caution">
    <text evidence="2">The sequence shown here is derived from an EMBL/GenBank/DDBJ whole genome shotgun (WGS) entry which is preliminary data.</text>
</comment>